<evidence type="ECO:0000256" key="2">
    <source>
        <dbReference type="SAM" id="SignalP"/>
    </source>
</evidence>
<organism evidence="3 4">
    <name type="scientific">Pseudoneobacillus rhizosphaerae</name>
    <dbReference type="NCBI Taxonomy" id="2880968"/>
    <lineage>
        <taxon>Bacteria</taxon>
        <taxon>Bacillati</taxon>
        <taxon>Bacillota</taxon>
        <taxon>Bacilli</taxon>
        <taxon>Bacillales</taxon>
        <taxon>Bacillaceae</taxon>
        <taxon>Pseudoneobacillus</taxon>
    </lineage>
</organism>
<protein>
    <recommendedName>
        <fullName evidence="5">Cytochrome C oxidase subunit II</fullName>
    </recommendedName>
</protein>
<reference evidence="3" key="1">
    <citation type="submission" date="2021-10" db="EMBL/GenBank/DDBJ databases">
        <authorList>
            <person name="Criscuolo A."/>
        </authorList>
    </citation>
    <scope>NUCLEOTIDE SEQUENCE</scope>
    <source>
        <strain evidence="3">CIP111885</strain>
    </source>
</reference>
<feature type="signal peptide" evidence="2">
    <location>
        <begin position="1"/>
        <end position="23"/>
    </location>
</feature>
<dbReference type="AlphaFoldDB" id="A0A9C7GAQ1"/>
<accession>A0A9C7GAQ1</accession>
<dbReference type="Proteomes" id="UP000789845">
    <property type="component" value="Unassembled WGS sequence"/>
</dbReference>
<evidence type="ECO:0008006" key="5">
    <source>
        <dbReference type="Google" id="ProtNLM"/>
    </source>
</evidence>
<evidence type="ECO:0000256" key="1">
    <source>
        <dbReference type="SAM" id="MobiDB-lite"/>
    </source>
</evidence>
<dbReference type="SUPFAM" id="SSF49503">
    <property type="entry name" value="Cupredoxins"/>
    <property type="match status" value="1"/>
</dbReference>
<dbReference type="EMBL" id="CAKJTG010000015">
    <property type="protein sequence ID" value="CAG9609009.1"/>
    <property type="molecule type" value="Genomic_DNA"/>
</dbReference>
<dbReference type="PROSITE" id="PS51257">
    <property type="entry name" value="PROKAR_LIPOPROTEIN"/>
    <property type="match status" value="1"/>
</dbReference>
<name>A0A9C7GAQ1_9BACI</name>
<dbReference type="RefSeq" id="WP_230497251.1">
    <property type="nucleotide sequence ID" value="NZ_CAKJTG010000015.1"/>
</dbReference>
<dbReference type="InterPro" id="IPR008972">
    <property type="entry name" value="Cupredoxin"/>
</dbReference>
<evidence type="ECO:0000313" key="3">
    <source>
        <dbReference type="EMBL" id="CAG9609009.1"/>
    </source>
</evidence>
<sequence>MKKFGFLLLTGALTLGLAACGGAEEEATTKEVSEETSAGQNEAVEATGDVQEFTINASNWEFSSDKELVVKKGTAVKINLVNKEGMHTISNEDLGINLTADAPAEFTADTTGEYELICSTICGAMEDHEAMKVTLKIVD</sequence>
<gene>
    <name evidence="3" type="ORF">NEOCIP111885_02728</name>
</gene>
<feature type="region of interest" description="Disordered" evidence="1">
    <location>
        <begin position="26"/>
        <end position="45"/>
    </location>
</feature>
<comment type="caution">
    <text evidence="3">The sequence shown here is derived from an EMBL/GenBank/DDBJ whole genome shotgun (WGS) entry which is preliminary data.</text>
</comment>
<proteinExistence type="predicted"/>
<feature type="chain" id="PRO_5039149408" description="Cytochrome C oxidase subunit II" evidence="2">
    <location>
        <begin position="24"/>
        <end position="139"/>
    </location>
</feature>
<keyword evidence="2" id="KW-0732">Signal</keyword>
<evidence type="ECO:0000313" key="4">
    <source>
        <dbReference type="Proteomes" id="UP000789845"/>
    </source>
</evidence>
<keyword evidence="4" id="KW-1185">Reference proteome</keyword>
<dbReference type="Gene3D" id="2.60.40.420">
    <property type="entry name" value="Cupredoxins - blue copper proteins"/>
    <property type="match status" value="1"/>
</dbReference>